<evidence type="ECO:0000256" key="1">
    <source>
        <dbReference type="ARBA" id="ARBA00004282"/>
    </source>
</evidence>
<evidence type="ECO:0000256" key="7">
    <source>
        <dbReference type="ARBA" id="ARBA00023054"/>
    </source>
</evidence>
<dbReference type="PANTHER" id="PTHR46507:SF4">
    <property type="entry name" value="SSX FAMILY MEMBER 2 INTERACTING PROTEIN"/>
    <property type="match status" value="1"/>
</dbReference>
<dbReference type="PANTHER" id="PTHR46507">
    <property type="entry name" value="AFADIN- AND ALPHA-ACTININ-BINDING PROTEIN"/>
    <property type="match status" value="1"/>
</dbReference>
<evidence type="ECO:0000256" key="5">
    <source>
        <dbReference type="ARBA" id="ARBA00022889"/>
    </source>
</evidence>
<dbReference type="Pfam" id="PF11559">
    <property type="entry name" value="ADIP"/>
    <property type="match status" value="1"/>
</dbReference>
<dbReference type="GO" id="GO:0035735">
    <property type="term" value="P:intraciliary transport involved in cilium assembly"/>
    <property type="evidence" value="ECO:0007669"/>
    <property type="project" value="TreeGrafter"/>
</dbReference>
<dbReference type="InterPro" id="IPR021622">
    <property type="entry name" value="Afadin/alpha-actinin-bd"/>
</dbReference>
<evidence type="ECO:0000256" key="3">
    <source>
        <dbReference type="ARBA" id="ARBA00009291"/>
    </source>
</evidence>
<keyword evidence="8" id="KW-0206">Cytoskeleton</keyword>
<keyword evidence="6" id="KW-0965">Cell junction</keyword>
<comment type="similarity">
    <text evidence="3">Belongs to the ADIP family.</text>
</comment>
<keyword evidence="5" id="KW-0130">Cell adhesion</keyword>
<dbReference type="OrthoDB" id="312015at2759"/>
<dbReference type="Proteomes" id="UP000663879">
    <property type="component" value="Unassembled WGS sequence"/>
</dbReference>
<dbReference type="GO" id="GO:0070161">
    <property type="term" value="C:anchoring junction"/>
    <property type="evidence" value="ECO:0007669"/>
    <property type="project" value="UniProtKB-SubCell"/>
</dbReference>
<comment type="subcellular location">
    <subcellularLocation>
        <location evidence="1">Cell junction</location>
    </subcellularLocation>
    <subcellularLocation>
        <location evidence="2">Cytoplasm</location>
        <location evidence="2">Cytoskeleton</location>
        <location evidence="2">Microtubule organizing center</location>
        <location evidence="2">Centrosome</location>
    </subcellularLocation>
</comment>
<name>A0A814B3B4_9BILA</name>
<proteinExistence type="inferred from homology"/>
<dbReference type="GO" id="GO:0007155">
    <property type="term" value="P:cell adhesion"/>
    <property type="evidence" value="ECO:0007669"/>
    <property type="project" value="UniProtKB-KW"/>
</dbReference>
<reference evidence="10" key="1">
    <citation type="submission" date="2021-02" db="EMBL/GenBank/DDBJ databases">
        <authorList>
            <person name="Nowell W R."/>
        </authorList>
    </citation>
    <scope>NUCLEOTIDE SEQUENCE</scope>
    <source>
        <strain evidence="10">Ploen Becks lab</strain>
    </source>
</reference>
<evidence type="ECO:0000256" key="6">
    <source>
        <dbReference type="ARBA" id="ARBA00022949"/>
    </source>
</evidence>
<evidence type="ECO:0000256" key="4">
    <source>
        <dbReference type="ARBA" id="ARBA00022490"/>
    </source>
</evidence>
<evidence type="ECO:0000256" key="8">
    <source>
        <dbReference type="ARBA" id="ARBA00023212"/>
    </source>
</evidence>
<comment type="caution">
    <text evidence="10">The sequence shown here is derived from an EMBL/GenBank/DDBJ whole genome shotgun (WGS) entry which is preliminary data.</text>
</comment>
<accession>A0A814B3B4</accession>
<keyword evidence="4" id="KW-0963">Cytoplasm</keyword>
<organism evidence="10 11">
    <name type="scientific">Brachionus calyciflorus</name>
    <dbReference type="NCBI Taxonomy" id="104777"/>
    <lineage>
        <taxon>Eukaryota</taxon>
        <taxon>Metazoa</taxon>
        <taxon>Spiralia</taxon>
        <taxon>Gnathifera</taxon>
        <taxon>Rotifera</taxon>
        <taxon>Eurotatoria</taxon>
        <taxon>Monogononta</taxon>
        <taxon>Pseudotrocha</taxon>
        <taxon>Ploima</taxon>
        <taxon>Brachionidae</taxon>
        <taxon>Brachionus</taxon>
    </lineage>
</organism>
<protein>
    <submittedName>
        <fullName evidence="10">Uncharacterized protein</fullName>
    </submittedName>
</protein>
<dbReference type="InterPro" id="IPR052300">
    <property type="entry name" value="Adhesion_Centrosome_assoc"/>
</dbReference>
<sequence length="384" mass="44729">MDYTNMNDLSSISSSVNSLNFSSITSTPNFVPNFDFKMLNSLNSEFCDLGYESIYSLNKIDCNRLVKYSLDLVYRYRRQLTTIERIQEQNHVLDKENELFLRRQQNLKDSIENSSRELQLSNEKIRQFENKISDSAKNIKILTEENRKLQHNLEQRDKQFKNDKKKTEKEIEKLKLKIQSLTTAKIKDLANIELSDPISKTGPRPTWNLDSNQSKKQLEMYSELIKDYDKKLKLIIIENSDLKSFMIKILSDLDDLLNQNSSKEEIDPTDNNQNKYDELINLSFDETFKSLNEEFQAKLKTLDYLIKNQKDTLSPREDTTLSSINSVSEAFNKTVINSPKDKTRDIRAIRVNQEFIKKKIMSKNASISSSSLSSNTSNDSRKCQ</sequence>
<gene>
    <name evidence="10" type="ORF">OXX778_LOCUS12520</name>
</gene>
<dbReference type="GO" id="GO:0034451">
    <property type="term" value="C:centriolar satellite"/>
    <property type="evidence" value="ECO:0007669"/>
    <property type="project" value="TreeGrafter"/>
</dbReference>
<evidence type="ECO:0000313" key="11">
    <source>
        <dbReference type="Proteomes" id="UP000663879"/>
    </source>
</evidence>
<evidence type="ECO:0000313" key="10">
    <source>
        <dbReference type="EMBL" id="CAF0923664.1"/>
    </source>
</evidence>
<evidence type="ECO:0000256" key="9">
    <source>
        <dbReference type="SAM" id="Coils"/>
    </source>
</evidence>
<evidence type="ECO:0000256" key="2">
    <source>
        <dbReference type="ARBA" id="ARBA00004300"/>
    </source>
</evidence>
<dbReference type="EMBL" id="CAJNOC010002281">
    <property type="protein sequence ID" value="CAF0923664.1"/>
    <property type="molecule type" value="Genomic_DNA"/>
</dbReference>
<keyword evidence="11" id="KW-1185">Reference proteome</keyword>
<dbReference type="GO" id="GO:0036064">
    <property type="term" value="C:ciliary basal body"/>
    <property type="evidence" value="ECO:0007669"/>
    <property type="project" value="TreeGrafter"/>
</dbReference>
<feature type="coiled-coil region" evidence="9">
    <location>
        <begin position="104"/>
        <end position="184"/>
    </location>
</feature>
<dbReference type="AlphaFoldDB" id="A0A814B3B4"/>
<keyword evidence="7 9" id="KW-0175">Coiled coil</keyword>